<reference evidence="1 2" key="1">
    <citation type="submission" date="2014-04" db="EMBL/GenBank/DDBJ databases">
        <authorList>
            <consortium name="DOE Joint Genome Institute"/>
            <person name="Kuo A."/>
            <person name="Tarkka M."/>
            <person name="Buscot F."/>
            <person name="Kohler A."/>
            <person name="Nagy L.G."/>
            <person name="Floudas D."/>
            <person name="Copeland A."/>
            <person name="Barry K.W."/>
            <person name="Cichocki N."/>
            <person name="Veneault-Fourrey C."/>
            <person name="LaButti K."/>
            <person name="Lindquist E.A."/>
            <person name="Lipzen A."/>
            <person name="Lundell T."/>
            <person name="Morin E."/>
            <person name="Murat C."/>
            <person name="Sun H."/>
            <person name="Tunlid A."/>
            <person name="Henrissat B."/>
            <person name="Grigoriev I.V."/>
            <person name="Hibbett D.S."/>
            <person name="Martin F."/>
            <person name="Nordberg H.P."/>
            <person name="Cantor M.N."/>
            <person name="Hua S.X."/>
        </authorList>
    </citation>
    <scope>NUCLEOTIDE SEQUENCE [LARGE SCALE GENOMIC DNA]</scope>
    <source>
        <strain evidence="1 2">F 1598</strain>
    </source>
</reference>
<reference evidence="2" key="2">
    <citation type="submission" date="2015-01" db="EMBL/GenBank/DDBJ databases">
        <title>Evolutionary Origins and Diversification of the Mycorrhizal Mutualists.</title>
        <authorList>
            <consortium name="DOE Joint Genome Institute"/>
            <consortium name="Mycorrhizal Genomics Consortium"/>
            <person name="Kohler A."/>
            <person name="Kuo A."/>
            <person name="Nagy L.G."/>
            <person name="Floudas D."/>
            <person name="Copeland A."/>
            <person name="Barry K.W."/>
            <person name="Cichocki N."/>
            <person name="Veneault-Fourrey C."/>
            <person name="LaButti K."/>
            <person name="Lindquist E.A."/>
            <person name="Lipzen A."/>
            <person name="Lundell T."/>
            <person name="Morin E."/>
            <person name="Murat C."/>
            <person name="Riley R."/>
            <person name="Ohm R."/>
            <person name="Sun H."/>
            <person name="Tunlid A."/>
            <person name="Henrissat B."/>
            <person name="Grigoriev I.V."/>
            <person name="Hibbett D.S."/>
            <person name="Martin F."/>
        </authorList>
    </citation>
    <scope>NUCLEOTIDE SEQUENCE [LARGE SCALE GENOMIC DNA]</scope>
    <source>
        <strain evidence="2">F 1598</strain>
    </source>
</reference>
<evidence type="ECO:0000313" key="2">
    <source>
        <dbReference type="Proteomes" id="UP000054166"/>
    </source>
</evidence>
<organism evidence="1 2">
    <name type="scientific">Piloderma croceum (strain F 1598)</name>
    <dbReference type="NCBI Taxonomy" id="765440"/>
    <lineage>
        <taxon>Eukaryota</taxon>
        <taxon>Fungi</taxon>
        <taxon>Dikarya</taxon>
        <taxon>Basidiomycota</taxon>
        <taxon>Agaricomycotina</taxon>
        <taxon>Agaricomycetes</taxon>
        <taxon>Agaricomycetidae</taxon>
        <taxon>Atheliales</taxon>
        <taxon>Atheliaceae</taxon>
        <taxon>Piloderma</taxon>
    </lineage>
</organism>
<dbReference type="Proteomes" id="UP000054166">
    <property type="component" value="Unassembled WGS sequence"/>
</dbReference>
<keyword evidence="2" id="KW-1185">Reference proteome</keyword>
<gene>
    <name evidence="1" type="ORF">PILCRDRAFT_11926</name>
</gene>
<accession>A0A0C3EY77</accession>
<dbReference type="EMBL" id="KN833024">
    <property type="protein sequence ID" value="KIM77470.1"/>
    <property type="molecule type" value="Genomic_DNA"/>
</dbReference>
<dbReference type="HOGENOM" id="CLU_2484122_0_0_1"/>
<evidence type="ECO:0000313" key="1">
    <source>
        <dbReference type="EMBL" id="KIM77470.1"/>
    </source>
</evidence>
<name>A0A0C3EY77_PILCF</name>
<proteinExistence type="predicted"/>
<dbReference type="AlphaFoldDB" id="A0A0C3EY77"/>
<sequence length="87" mass="9726">MDCSIYTNLAYEGSALSASVYPFELTVNASTQPLDHIFFLASQFLSHAFGISLEHFLVVYKGLLEGWTMIGRVEMPWCDTSHLDPPP</sequence>
<dbReference type="InParanoid" id="A0A0C3EY77"/>
<protein>
    <submittedName>
        <fullName evidence="1">Uncharacterized protein</fullName>
    </submittedName>
</protein>